<organism evidence="2 3">
    <name type="scientific">Albidovulum sediminis</name>
    <dbReference type="NCBI Taxonomy" id="3066345"/>
    <lineage>
        <taxon>Bacteria</taxon>
        <taxon>Pseudomonadati</taxon>
        <taxon>Pseudomonadota</taxon>
        <taxon>Alphaproteobacteria</taxon>
        <taxon>Rhodobacterales</taxon>
        <taxon>Paracoccaceae</taxon>
        <taxon>Albidovulum</taxon>
    </lineage>
</organism>
<keyword evidence="3" id="KW-1185">Reference proteome</keyword>
<name>A0ABT2NMB6_9RHOB</name>
<comment type="caution">
    <text evidence="2">The sequence shown here is derived from an EMBL/GenBank/DDBJ whole genome shotgun (WGS) entry which is preliminary data.</text>
</comment>
<protein>
    <submittedName>
        <fullName evidence="2">TfoX/Sxy family protein</fullName>
    </submittedName>
</protein>
<dbReference type="InterPro" id="IPR007077">
    <property type="entry name" value="TfoX_C"/>
</dbReference>
<dbReference type="Gene3D" id="1.10.150.20">
    <property type="entry name" value="5' to 3' exonuclease, C-terminal subdomain"/>
    <property type="match status" value="1"/>
</dbReference>
<evidence type="ECO:0000313" key="2">
    <source>
        <dbReference type="EMBL" id="MCT8328655.1"/>
    </source>
</evidence>
<dbReference type="EMBL" id="JAOCQF010000001">
    <property type="protein sequence ID" value="MCT8328655.1"/>
    <property type="molecule type" value="Genomic_DNA"/>
</dbReference>
<sequence>MTRPVSSIPNLGPATEAAFAKAGIHSAEEIEAMGADAAYERLLQAGTPPHFIGYYVIVMGLQGRPWNDCRGEEKARLRVRFDAIKARVAARPARAATDARFEAAMDVIGLRPAR</sequence>
<feature type="domain" description="TfoX C-terminal" evidence="1">
    <location>
        <begin position="3"/>
        <end position="79"/>
    </location>
</feature>
<accession>A0ABT2NMB6</accession>
<dbReference type="RefSeq" id="WP_261494080.1">
    <property type="nucleotide sequence ID" value="NZ_JAOCQF010000001.1"/>
</dbReference>
<gene>
    <name evidence="2" type="ORF">N5I32_03900</name>
</gene>
<evidence type="ECO:0000259" key="1">
    <source>
        <dbReference type="Pfam" id="PF04994"/>
    </source>
</evidence>
<dbReference type="Proteomes" id="UP001205601">
    <property type="component" value="Unassembled WGS sequence"/>
</dbReference>
<reference evidence="3" key="1">
    <citation type="submission" date="2023-07" db="EMBL/GenBank/DDBJ databases">
        <title>Defluviimonas sediminis sp. nov., isolated from mangrove sediment.</title>
        <authorList>
            <person name="Liu L."/>
            <person name="Li J."/>
            <person name="Huang Y."/>
            <person name="Pan J."/>
            <person name="Li M."/>
        </authorList>
    </citation>
    <scope>NUCLEOTIDE SEQUENCE [LARGE SCALE GENOMIC DNA]</scope>
    <source>
        <strain evidence="3">FT324</strain>
    </source>
</reference>
<evidence type="ECO:0000313" key="3">
    <source>
        <dbReference type="Proteomes" id="UP001205601"/>
    </source>
</evidence>
<dbReference type="Pfam" id="PF04994">
    <property type="entry name" value="TfoX_C"/>
    <property type="match status" value="1"/>
</dbReference>
<proteinExistence type="predicted"/>